<dbReference type="SUPFAM" id="SSF52540">
    <property type="entry name" value="P-loop containing nucleoside triphosphate hydrolases"/>
    <property type="match status" value="1"/>
</dbReference>
<dbReference type="Proteomes" id="UP000264541">
    <property type="component" value="Unassembled WGS sequence"/>
</dbReference>
<name>A0A372LFV1_9BACI</name>
<gene>
    <name evidence="1" type="ORF">D0469_18830</name>
</gene>
<protein>
    <submittedName>
        <fullName evidence="1">Nucleoside kinase</fullName>
    </submittedName>
</protein>
<keyword evidence="1" id="KW-0418">Kinase</keyword>
<organism evidence="1 2">
    <name type="scientific">Peribacillus saganii</name>
    <dbReference type="NCBI Taxonomy" id="2303992"/>
    <lineage>
        <taxon>Bacteria</taxon>
        <taxon>Bacillati</taxon>
        <taxon>Bacillota</taxon>
        <taxon>Bacilli</taxon>
        <taxon>Bacillales</taxon>
        <taxon>Bacillaceae</taxon>
        <taxon>Peribacillus</taxon>
    </lineage>
</organism>
<dbReference type="AlphaFoldDB" id="A0A372LFV1"/>
<dbReference type="OrthoDB" id="359078at2"/>
<dbReference type="GO" id="GO:0016301">
    <property type="term" value="F:kinase activity"/>
    <property type="evidence" value="ECO:0007669"/>
    <property type="project" value="UniProtKB-KW"/>
</dbReference>
<accession>A0A372LFV1</accession>
<proteinExistence type="predicted"/>
<evidence type="ECO:0000313" key="1">
    <source>
        <dbReference type="EMBL" id="RFU64425.1"/>
    </source>
</evidence>
<keyword evidence="1" id="KW-0808">Transferase</keyword>
<dbReference type="Gene3D" id="3.40.50.300">
    <property type="entry name" value="P-loop containing nucleotide triphosphate hydrolases"/>
    <property type="match status" value="1"/>
</dbReference>
<dbReference type="EMBL" id="QVTE01000056">
    <property type="protein sequence ID" value="RFU64425.1"/>
    <property type="molecule type" value="Genomic_DNA"/>
</dbReference>
<reference evidence="1 2" key="1">
    <citation type="submission" date="2018-08" db="EMBL/GenBank/DDBJ databases">
        <title>Bacillus chawlae sp. nov., Bacillus glennii sp. nov., and Bacillus saganii sp. nov. Isolated from the Vehicle Assembly Building at Kennedy Space Center where the Viking Spacecraft were Assembled.</title>
        <authorList>
            <person name="Seuylemezian A."/>
            <person name="Vaishampayan P."/>
        </authorList>
    </citation>
    <scope>NUCLEOTIDE SEQUENCE [LARGE SCALE GENOMIC DNA]</scope>
    <source>
        <strain evidence="1 2">V47-23a</strain>
    </source>
</reference>
<sequence length="172" mass="20397">MSKFPLFIITGASGSGKSFVIKELRRIMPDYVVLDYDGILQFLKDDSGKVDKLQIQSIWLRVARNIAESGRKTIICGLIKPEDIELCKDFRFFKHIYYLILHCDEKTREIRLRERKTVKDEKIRRINKLAKWFIEIADKYEPQMPIIDTSITDVTEVAEQIRDWIHEQNRLH</sequence>
<dbReference type="RefSeq" id="WP_117328275.1">
    <property type="nucleotide sequence ID" value="NZ_QVTE01000056.1"/>
</dbReference>
<comment type="caution">
    <text evidence="1">The sequence shown here is derived from an EMBL/GenBank/DDBJ whole genome shotgun (WGS) entry which is preliminary data.</text>
</comment>
<evidence type="ECO:0000313" key="2">
    <source>
        <dbReference type="Proteomes" id="UP000264541"/>
    </source>
</evidence>
<dbReference type="InterPro" id="IPR027417">
    <property type="entry name" value="P-loop_NTPase"/>
</dbReference>
<keyword evidence="2" id="KW-1185">Reference proteome</keyword>